<accession>A0ABU6D668</accession>
<gene>
    <name evidence="1" type="ORF">P5G65_04875</name>
</gene>
<evidence type="ECO:0000313" key="2">
    <source>
        <dbReference type="Proteomes" id="UP001355653"/>
    </source>
</evidence>
<protein>
    <submittedName>
        <fullName evidence="1">Uncharacterized protein</fullName>
    </submittedName>
</protein>
<name>A0ABU6D668_9BACL</name>
<organism evidence="1 2">
    <name type="scientific">Paenibacillus chondroitinus</name>
    <dbReference type="NCBI Taxonomy" id="59842"/>
    <lineage>
        <taxon>Bacteria</taxon>
        <taxon>Bacillati</taxon>
        <taxon>Bacillota</taxon>
        <taxon>Bacilli</taxon>
        <taxon>Bacillales</taxon>
        <taxon>Paenibacillaceae</taxon>
        <taxon>Paenibacillus</taxon>
    </lineage>
</organism>
<evidence type="ECO:0000313" key="1">
    <source>
        <dbReference type="EMBL" id="MEB4793219.1"/>
    </source>
</evidence>
<dbReference type="Proteomes" id="UP001355653">
    <property type="component" value="Unassembled WGS sequence"/>
</dbReference>
<dbReference type="RefSeq" id="WP_127452357.1">
    <property type="nucleotide sequence ID" value="NZ_JAROBY010000008.1"/>
</dbReference>
<sequence>MATKEKSNQPEFTKEQFLISKSYTGLEKDIFRALLDDNKTYTKDQVREIADDFVRKEVQ</sequence>
<keyword evidence="2" id="KW-1185">Reference proteome</keyword>
<dbReference type="EMBL" id="JAROBY010000008">
    <property type="protein sequence ID" value="MEB4793219.1"/>
    <property type="molecule type" value="Genomic_DNA"/>
</dbReference>
<proteinExistence type="predicted"/>
<reference evidence="1 2" key="1">
    <citation type="submission" date="2023-03" db="EMBL/GenBank/DDBJ databases">
        <title>Bacillus Genome Sequencing.</title>
        <authorList>
            <person name="Dunlap C."/>
        </authorList>
    </citation>
    <scope>NUCLEOTIDE SEQUENCE [LARGE SCALE GENOMIC DNA]</scope>
    <source>
        <strain evidence="1 2">NRS-1351</strain>
    </source>
</reference>
<comment type="caution">
    <text evidence="1">The sequence shown here is derived from an EMBL/GenBank/DDBJ whole genome shotgun (WGS) entry which is preliminary data.</text>
</comment>